<evidence type="ECO:0000313" key="2">
    <source>
        <dbReference type="EMBL" id="SCX18226.1"/>
    </source>
</evidence>
<dbReference type="EMBL" id="FMTY01000009">
    <property type="protein sequence ID" value="SCX18226.1"/>
    <property type="molecule type" value="Genomic_DNA"/>
</dbReference>
<dbReference type="Proteomes" id="UP000182124">
    <property type="component" value="Unassembled WGS sequence"/>
</dbReference>
<keyword evidence="1" id="KW-0472">Membrane</keyword>
<organism evidence="2 3">
    <name type="scientific">Flavobacterium saliperosum</name>
    <dbReference type="NCBI Taxonomy" id="329186"/>
    <lineage>
        <taxon>Bacteria</taxon>
        <taxon>Pseudomonadati</taxon>
        <taxon>Bacteroidota</taxon>
        <taxon>Flavobacteriia</taxon>
        <taxon>Flavobacteriales</taxon>
        <taxon>Flavobacteriaceae</taxon>
        <taxon>Flavobacterium</taxon>
    </lineage>
</organism>
<keyword evidence="1" id="KW-0812">Transmembrane</keyword>
<feature type="transmembrane region" description="Helical" evidence="1">
    <location>
        <begin position="64"/>
        <end position="83"/>
    </location>
</feature>
<proteinExistence type="predicted"/>
<feature type="transmembrane region" description="Helical" evidence="1">
    <location>
        <begin position="33"/>
        <end position="52"/>
    </location>
</feature>
<name>A0A1G4W8U2_9FLAO</name>
<feature type="transmembrane region" description="Helical" evidence="1">
    <location>
        <begin position="9"/>
        <end position="27"/>
    </location>
</feature>
<keyword evidence="1" id="KW-1133">Transmembrane helix</keyword>
<protein>
    <submittedName>
        <fullName evidence="2">Uncharacterized protein</fullName>
    </submittedName>
</protein>
<dbReference type="RefSeq" id="WP_023576896.1">
    <property type="nucleotide sequence ID" value="NZ_CBCSBQ010000018.1"/>
</dbReference>
<accession>A0A1G4W8U2</accession>
<reference evidence="2 3" key="1">
    <citation type="submission" date="2016-10" db="EMBL/GenBank/DDBJ databases">
        <authorList>
            <person name="de Groot N.N."/>
        </authorList>
    </citation>
    <scope>NUCLEOTIDE SEQUENCE [LARGE SCALE GENOMIC DNA]</scope>
    <source>
        <strain evidence="2 3">CGMCC 1.3801</strain>
    </source>
</reference>
<dbReference type="eggNOG" id="ENOG50338SA">
    <property type="taxonomic scope" value="Bacteria"/>
</dbReference>
<dbReference type="AlphaFoldDB" id="A0A1G4W8U2"/>
<evidence type="ECO:0000313" key="3">
    <source>
        <dbReference type="Proteomes" id="UP000182124"/>
    </source>
</evidence>
<dbReference type="STRING" id="329186.SAMN02927925_02645"/>
<evidence type="ECO:0000256" key="1">
    <source>
        <dbReference type="SAM" id="Phobius"/>
    </source>
</evidence>
<gene>
    <name evidence="2" type="ORF">SAMN02927925_02645</name>
</gene>
<sequence length="89" mass="9706">MKNEHTSNGIGWALGLLIFAIGVMNLLWVHPVPTSICILISLVYFPPIASLLKQKIGLSIPLPVKIILAIVIIWFTLGVSDLGDMIDDL</sequence>